<dbReference type="RefSeq" id="WP_152660636.1">
    <property type="nucleotide sequence ID" value="NZ_CP036422.1"/>
</dbReference>
<dbReference type="Gene3D" id="1.10.238.10">
    <property type="entry name" value="EF-hand"/>
    <property type="match status" value="1"/>
</dbReference>
<feature type="domain" description="EF-hand" evidence="3">
    <location>
        <begin position="40"/>
        <end position="72"/>
    </location>
</feature>
<dbReference type="Proteomes" id="UP000326287">
    <property type="component" value="Chromosome"/>
</dbReference>
<accession>A0A5P9NH35</accession>
<keyword evidence="1" id="KW-0479">Metal-binding</keyword>
<evidence type="ECO:0000256" key="1">
    <source>
        <dbReference type="ARBA" id="ARBA00022723"/>
    </source>
</evidence>
<dbReference type="KEGG" id="halc:EY643_02010"/>
<dbReference type="EMBL" id="CP036422">
    <property type="protein sequence ID" value="QFU74524.1"/>
    <property type="molecule type" value="Genomic_DNA"/>
</dbReference>
<name>A0A5P9NH35_9GAMM</name>
<dbReference type="PRINTS" id="PR01362">
    <property type="entry name" value="CALFLAGIN"/>
</dbReference>
<keyword evidence="2" id="KW-0677">Repeat</keyword>
<dbReference type="SMART" id="SM00054">
    <property type="entry name" value="EFh"/>
    <property type="match status" value="2"/>
</dbReference>
<dbReference type="PROSITE" id="PS00018">
    <property type="entry name" value="EF_HAND_1"/>
    <property type="match status" value="2"/>
</dbReference>
<evidence type="ECO:0000313" key="5">
    <source>
        <dbReference type="Proteomes" id="UP000326287"/>
    </source>
</evidence>
<gene>
    <name evidence="4" type="ORF">EY643_02010</name>
</gene>
<dbReference type="GO" id="GO:0005509">
    <property type="term" value="F:calcium ion binding"/>
    <property type="evidence" value="ECO:0007669"/>
    <property type="project" value="InterPro"/>
</dbReference>
<dbReference type="SUPFAM" id="SSF47473">
    <property type="entry name" value="EF-hand"/>
    <property type="match status" value="1"/>
</dbReference>
<dbReference type="OrthoDB" id="5770487at2"/>
<keyword evidence="5" id="KW-1185">Reference proteome</keyword>
<sequence length="72" mass="8157">MTDLSTEELRENFDHFDANGDGFLDRKEFGRLMEALGAVEPGQDSGRGFSSIDTDSSGKVEFDEFVRWFRTS</sequence>
<dbReference type="InterPro" id="IPR018247">
    <property type="entry name" value="EF_Hand_1_Ca_BS"/>
</dbReference>
<organism evidence="4 5">
    <name type="scientific">Halioglobus maricola</name>
    <dbReference type="NCBI Taxonomy" id="2601894"/>
    <lineage>
        <taxon>Bacteria</taxon>
        <taxon>Pseudomonadati</taxon>
        <taxon>Pseudomonadota</taxon>
        <taxon>Gammaproteobacteria</taxon>
        <taxon>Cellvibrionales</taxon>
        <taxon>Halieaceae</taxon>
        <taxon>Halioglobus</taxon>
    </lineage>
</organism>
<dbReference type="CDD" id="cd00051">
    <property type="entry name" value="EFh"/>
    <property type="match status" value="1"/>
</dbReference>
<dbReference type="Pfam" id="PF13499">
    <property type="entry name" value="EF-hand_7"/>
    <property type="match status" value="1"/>
</dbReference>
<dbReference type="InterPro" id="IPR002048">
    <property type="entry name" value="EF_hand_dom"/>
</dbReference>
<protein>
    <submittedName>
        <fullName evidence="4">EF-hand domain-containing protein</fullName>
    </submittedName>
</protein>
<dbReference type="InterPro" id="IPR011992">
    <property type="entry name" value="EF-hand-dom_pair"/>
</dbReference>
<proteinExistence type="predicted"/>
<dbReference type="AlphaFoldDB" id="A0A5P9NH35"/>
<reference evidence="4 5" key="1">
    <citation type="submission" date="2019-02" db="EMBL/GenBank/DDBJ databases">
        <authorList>
            <person name="Li S.-H."/>
        </authorList>
    </citation>
    <scope>NUCLEOTIDE SEQUENCE [LARGE SCALE GENOMIC DNA]</scope>
    <source>
        <strain evidence="4 5">IMCC14385</strain>
    </source>
</reference>
<evidence type="ECO:0000259" key="3">
    <source>
        <dbReference type="PROSITE" id="PS50222"/>
    </source>
</evidence>
<feature type="domain" description="EF-hand" evidence="3">
    <location>
        <begin position="4"/>
        <end position="39"/>
    </location>
</feature>
<evidence type="ECO:0000256" key="2">
    <source>
        <dbReference type="ARBA" id="ARBA00022737"/>
    </source>
</evidence>
<dbReference type="InterPro" id="IPR003299">
    <property type="entry name" value="Calflagin-bd"/>
</dbReference>
<dbReference type="PROSITE" id="PS50222">
    <property type="entry name" value="EF_HAND_2"/>
    <property type="match status" value="2"/>
</dbReference>
<evidence type="ECO:0000313" key="4">
    <source>
        <dbReference type="EMBL" id="QFU74524.1"/>
    </source>
</evidence>